<proteinExistence type="predicted"/>
<dbReference type="GO" id="GO:0050909">
    <property type="term" value="P:sensory perception of taste"/>
    <property type="evidence" value="ECO:0007669"/>
    <property type="project" value="InterPro"/>
</dbReference>
<feature type="transmembrane region" description="Helical" evidence="8">
    <location>
        <begin position="297"/>
        <end position="316"/>
    </location>
</feature>
<comment type="caution">
    <text evidence="9">The sequence shown here is derived from an EMBL/GenBank/DDBJ whole genome shotgun (WGS) entry which is preliminary data.</text>
</comment>
<accession>A0A8J2NW38</accession>
<evidence type="ECO:0000256" key="6">
    <source>
        <dbReference type="ARBA" id="ARBA00023170"/>
    </source>
</evidence>
<keyword evidence="10" id="KW-1185">Reference proteome</keyword>
<evidence type="ECO:0000256" key="4">
    <source>
        <dbReference type="ARBA" id="ARBA00022989"/>
    </source>
</evidence>
<sequence>MEFEKPKNKILDELWPVLVILRCLGKIPITKKNGESSYNWRSFHFLYSVILTTIYLIVWIMTIANAGFRTTWFHFILRPSTATADSILASSSSVISLIAKSYFIVQPFSYIVDFTLPWINLPQNLEILNRWSEFQSYFENGICDHEFYPLEFSLRRSRTRFIIWATVPSALGIIIFTGEQLAWDPIVNTFIGTCLALSMTFVSFMEDVMLNLHYKAVEQSFHLIRNRVRDFPNDDVTSNIARGWTNLVLLLREQNKRICKSKATHQLVWTFLAIILLTMYIFLVMQCLTSELGPETTTIAAVCFLYSFINFARIYCKCVAAEKLTNAEKLLAQDLIPKIVVCDNLLTKSELQFLHDVIINQPTTVTYGGITFNRGFLLSMISHIITYLVILIQFNVNQIVDEKSRSG</sequence>
<reference evidence="9" key="1">
    <citation type="submission" date="2021-06" db="EMBL/GenBank/DDBJ databases">
        <authorList>
            <person name="Hodson N. C."/>
            <person name="Mongue J. A."/>
            <person name="Jaron S. K."/>
        </authorList>
    </citation>
    <scope>NUCLEOTIDE SEQUENCE</scope>
</reference>
<name>A0A8J2NW38_9HEXA</name>
<gene>
    <name evidence="9" type="ORF">AFUS01_LOCUS17479</name>
</gene>
<keyword evidence="5 8" id="KW-0472">Membrane</keyword>
<organism evidence="9 10">
    <name type="scientific">Allacma fusca</name>
    <dbReference type="NCBI Taxonomy" id="39272"/>
    <lineage>
        <taxon>Eukaryota</taxon>
        <taxon>Metazoa</taxon>
        <taxon>Ecdysozoa</taxon>
        <taxon>Arthropoda</taxon>
        <taxon>Hexapoda</taxon>
        <taxon>Collembola</taxon>
        <taxon>Symphypleona</taxon>
        <taxon>Sminthuridae</taxon>
        <taxon>Allacma</taxon>
    </lineage>
</organism>
<dbReference type="GO" id="GO:0007165">
    <property type="term" value="P:signal transduction"/>
    <property type="evidence" value="ECO:0007669"/>
    <property type="project" value="UniProtKB-KW"/>
</dbReference>
<dbReference type="Pfam" id="PF08395">
    <property type="entry name" value="7tm_7"/>
    <property type="match status" value="1"/>
</dbReference>
<feature type="transmembrane region" description="Helical" evidence="8">
    <location>
        <begin position="267"/>
        <end position="285"/>
    </location>
</feature>
<feature type="transmembrane region" description="Helical" evidence="8">
    <location>
        <begin position="376"/>
        <end position="396"/>
    </location>
</feature>
<evidence type="ECO:0000256" key="7">
    <source>
        <dbReference type="ARBA" id="ARBA00023224"/>
    </source>
</evidence>
<feature type="transmembrane region" description="Helical" evidence="8">
    <location>
        <begin position="185"/>
        <end position="205"/>
    </location>
</feature>
<dbReference type="InterPro" id="IPR013604">
    <property type="entry name" value="7TM_chemorcpt"/>
</dbReference>
<evidence type="ECO:0000313" key="9">
    <source>
        <dbReference type="EMBL" id="CAG7728718.1"/>
    </source>
</evidence>
<dbReference type="GO" id="GO:0030425">
    <property type="term" value="C:dendrite"/>
    <property type="evidence" value="ECO:0007669"/>
    <property type="project" value="TreeGrafter"/>
</dbReference>
<keyword evidence="6" id="KW-0675">Receptor</keyword>
<dbReference type="GO" id="GO:0043025">
    <property type="term" value="C:neuronal cell body"/>
    <property type="evidence" value="ECO:0007669"/>
    <property type="project" value="TreeGrafter"/>
</dbReference>
<protein>
    <recommendedName>
        <fullName evidence="11">Gustatory receptor</fullName>
    </recommendedName>
</protein>
<keyword evidence="7" id="KW-0807">Transducer</keyword>
<evidence type="ECO:0000256" key="3">
    <source>
        <dbReference type="ARBA" id="ARBA00022692"/>
    </source>
</evidence>
<keyword evidence="2" id="KW-1003">Cell membrane</keyword>
<keyword evidence="3 8" id="KW-0812">Transmembrane</keyword>
<dbReference type="GO" id="GO:0030424">
    <property type="term" value="C:axon"/>
    <property type="evidence" value="ECO:0007669"/>
    <property type="project" value="TreeGrafter"/>
</dbReference>
<evidence type="ECO:0000313" key="10">
    <source>
        <dbReference type="Proteomes" id="UP000708208"/>
    </source>
</evidence>
<evidence type="ECO:0000256" key="5">
    <source>
        <dbReference type="ARBA" id="ARBA00023136"/>
    </source>
</evidence>
<evidence type="ECO:0000256" key="8">
    <source>
        <dbReference type="SAM" id="Phobius"/>
    </source>
</evidence>
<dbReference type="PANTHER" id="PTHR21143">
    <property type="entry name" value="INVERTEBRATE GUSTATORY RECEPTOR"/>
    <property type="match status" value="1"/>
</dbReference>
<dbReference type="PANTHER" id="PTHR21143:SF121">
    <property type="entry name" value="GUSTATORY AND ODORANT RECEPTOR 21A"/>
    <property type="match status" value="1"/>
</dbReference>
<dbReference type="EMBL" id="CAJVCH010167284">
    <property type="protein sequence ID" value="CAG7728718.1"/>
    <property type="molecule type" value="Genomic_DNA"/>
</dbReference>
<dbReference type="Proteomes" id="UP000708208">
    <property type="component" value="Unassembled WGS sequence"/>
</dbReference>
<evidence type="ECO:0008006" key="11">
    <source>
        <dbReference type="Google" id="ProtNLM"/>
    </source>
</evidence>
<dbReference type="OrthoDB" id="8298331at2759"/>
<feature type="transmembrane region" description="Helical" evidence="8">
    <location>
        <begin position="161"/>
        <end position="179"/>
    </location>
</feature>
<dbReference type="AlphaFoldDB" id="A0A8J2NW38"/>
<feature type="transmembrane region" description="Helical" evidence="8">
    <location>
        <begin position="45"/>
        <end position="68"/>
    </location>
</feature>
<comment type="subcellular location">
    <subcellularLocation>
        <location evidence="1">Cell membrane</location>
        <topology evidence="1">Multi-pass membrane protein</topology>
    </subcellularLocation>
</comment>
<evidence type="ECO:0000256" key="1">
    <source>
        <dbReference type="ARBA" id="ARBA00004651"/>
    </source>
</evidence>
<evidence type="ECO:0000256" key="2">
    <source>
        <dbReference type="ARBA" id="ARBA00022475"/>
    </source>
</evidence>
<keyword evidence="4 8" id="KW-1133">Transmembrane helix</keyword>
<dbReference type="GO" id="GO:0005886">
    <property type="term" value="C:plasma membrane"/>
    <property type="evidence" value="ECO:0007669"/>
    <property type="project" value="UniProtKB-SubCell"/>
</dbReference>